<reference evidence="2" key="1">
    <citation type="submission" date="2016-11" db="UniProtKB">
        <authorList>
            <consortium name="WormBaseParasite"/>
        </authorList>
    </citation>
    <scope>IDENTIFICATION</scope>
    <source>
        <strain evidence="2">KR3021</strain>
    </source>
</reference>
<evidence type="ECO:0000313" key="1">
    <source>
        <dbReference type="Proteomes" id="UP000095286"/>
    </source>
</evidence>
<dbReference type="WBParaSite" id="RSKR_0000413500.1">
    <property type="protein sequence ID" value="RSKR_0000413500.1"/>
    <property type="gene ID" value="RSKR_0000413500"/>
</dbReference>
<sequence>MLDVNAISNKVEENAMKMVAQTLLQNQALQMAQVERLMTTMFQNHQKVIQDPATQTRNTIKKIHLGRIKMMWVETHQWRSSHILSRKKEMIAIQNKITVTKRVI</sequence>
<dbReference type="Proteomes" id="UP000095286">
    <property type="component" value="Unplaced"/>
</dbReference>
<name>A0AC35TTF6_9BILA</name>
<organism evidence="1 2">
    <name type="scientific">Rhabditophanes sp. KR3021</name>
    <dbReference type="NCBI Taxonomy" id="114890"/>
    <lineage>
        <taxon>Eukaryota</taxon>
        <taxon>Metazoa</taxon>
        <taxon>Ecdysozoa</taxon>
        <taxon>Nematoda</taxon>
        <taxon>Chromadorea</taxon>
        <taxon>Rhabditida</taxon>
        <taxon>Tylenchina</taxon>
        <taxon>Panagrolaimomorpha</taxon>
        <taxon>Strongyloidoidea</taxon>
        <taxon>Alloionematidae</taxon>
        <taxon>Rhabditophanes</taxon>
    </lineage>
</organism>
<accession>A0AC35TTF6</accession>
<evidence type="ECO:0000313" key="2">
    <source>
        <dbReference type="WBParaSite" id="RSKR_0000413500.1"/>
    </source>
</evidence>
<protein>
    <submittedName>
        <fullName evidence="2">Histone-lysine N-methyltransferase ASHR1</fullName>
    </submittedName>
</protein>
<proteinExistence type="predicted"/>